<sequence length="1006" mass="110469">MLRQFSRAQEKAVGRLRINVGQRRVVAAEAQSLRSFKTSAELGMRCGVGVVLASLFLAKADAPRLWVCFPEWYILGGISFIAASCVISAGRNIGQTLCQMFQQKLGVMLAFAFNAVLFSIFQPRLFTSKAQVDAAIADGTLLRITESFSGKPYFVNNRDLFTVLPFTFAFNAFILVMPFAANTRKFALVNNALFALTVVSPNSYNNASQLKDAASGLYDSPVIVRNLLIYMCLGLIGVVLAFVIVWLPYPLLYFATRHLQAALLASVPPLEDALHLMVDAYCFKKKDVDHLHFHRVKLKRQLDLASAKKNAMLALLDDAWWEQCLGLDAALGFKKTVAKAYVELYAALLRTLHAMSQALHLEQYNRLHGAFVHALQHDIGAVQGQAMALLREITDQVHEARIDVELTLAAPLQAQLMTLLAKLKTAQTDIFATVQPTAADVQGNMPLHLFIFSLQALCATMVEFPDKLRRKNHNTSTRTLHFVRRSLKEFVDPASFTRSRLQTAARVWLALLLANLLSVYVFGYSPTIATTIGYIMGTQLGGSFGISFFRAVGVVAGVIVPSIVLFFICAFGTSNTVIVVLRDVYLFLWTASSMYVKWQGGLDAYAGLVSAFLAAGILLPDTTCPAPGSLAPYAAVVQAMLAVLLVVGVELFVWPESAYVLLRKNVQQHLRLCQEAFATLFEHTLRAEGGMEPEALADVRAIIEKKAPALLAQQSLLLGQAVFEPKFWRPPFAKAQYAQVVQSCERLLASATLLYKVVGWFQLHRSPPLDAAAHEVWAFSSSTLSAAIHDAFETLHALFGIQFRYAEPDQTALFAQIKEAFRSADRSGTGVLDASDVERLLVHVFEASGTLPGDTIDHYVKDFIAVVDRRHTGKVALADFMAALENGLLLEVEVLPQVKLRRRRSSSVCGVDASPLLSPLARLSSVQEDAAGEGAIYRAYDLLDAESCSLLDAAEGMRQSFAVWLLEGQRYKSVPVEELLLLTSLICGVGGIAENLTTLEETTIQS</sequence>
<evidence type="ECO:0000256" key="5">
    <source>
        <dbReference type="ARBA" id="ARBA00022989"/>
    </source>
</evidence>
<dbReference type="PROSITE" id="PS50222">
    <property type="entry name" value="EF_HAND_2"/>
    <property type="match status" value="1"/>
</dbReference>
<feature type="transmembrane region" description="Helical" evidence="7">
    <location>
        <begin position="72"/>
        <end position="93"/>
    </location>
</feature>
<evidence type="ECO:0000256" key="6">
    <source>
        <dbReference type="ARBA" id="ARBA00023136"/>
    </source>
</evidence>
<keyword evidence="6 7" id="KW-0472">Membrane</keyword>
<keyword evidence="3 7" id="KW-0812">Transmembrane</keyword>
<feature type="transmembrane region" description="Helical" evidence="7">
    <location>
        <begin position="548"/>
        <end position="581"/>
    </location>
</feature>
<accession>A0A1V9ZDZ8</accession>
<comment type="caution">
    <text evidence="9">The sequence shown here is derived from an EMBL/GenBank/DDBJ whole genome shotgun (WGS) entry which is preliminary data.</text>
</comment>
<keyword evidence="10" id="KW-1185">Reference proteome</keyword>
<feature type="transmembrane region" description="Helical" evidence="7">
    <location>
        <begin position="105"/>
        <end position="121"/>
    </location>
</feature>
<dbReference type="OrthoDB" id="191686at2759"/>
<evidence type="ECO:0000256" key="3">
    <source>
        <dbReference type="ARBA" id="ARBA00022692"/>
    </source>
</evidence>
<dbReference type="Gene3D" id="1.10.238.10">
    <property type="entry name" value="EF-hand"/>
    <property type="match status" value="1"/>
</dbReference>
<evidence type="ECO:0000259" key="8">
    <source>
        <dbReference type="PROSITE" id="PS50222"/>
    </source>
</evidence>
<proteinExistence type="predicted"/>
<dbReference type="AlphaFoldDB" id="A0A1V9ZDZ8"/>
<gene>
    <name evidence="9" type="ORF">ACHHYP_16556</name>
</gene>
<dbReference type="Proteomes" id="UP000243579">
    <property type="component" value="Unassembled WGS sequence"/>
</dbReference>
<keyword evidence="5 7" id="KW-1133">Transmembrane helix</keyword>
<feature type="domain" description="EF-hand" evidence="8">
    <location>
        <begin position="812"/>
        <end position="847"/>
    </location>
</feature>
<name>A0A1V9ZDZ8_ACHHY</name>
<dbReference type="PANTHER" id="PTHR30509:SF9">
    <property type="entry name" value="MULTIDRUG RESISTANCE PROTEIN MDTO"/>
    <property type="match status" value="1"/>
</dbReference>
<comment type="subcellular location">
    <subcellularLocation>
        <location evidence="1">Cell membrane</location>
        <topology evidence="1">Multi-pass membrane protein</topology>
    </subcellularLocation>
</comment>
<feature type="transmembrane region" description="Helical" evidence="7">
    <location>
        <begin position="602"/>
        <end position="619"/>
    </location>
</feature>
<evidence type="ECO:0000313" key="10">
    <source>
        <dbReference type="Proteomes" id="UP000243579"/>
    </source>
</evidence>
<evidence type="ECO:0000256" key="7">
    <source>
        <dbReference type="SAM" id="Phobius"/>
    </source>
</evidence>
<reference evidence="9 10" key="1">
    <citation type="journal article" date="2014" name="Genome Biol. Evol.">
        <title>The secreted proteins of Achlya hypogyna and Thraustotheca clavata identify the ancestral oomycete secretome and reveal gene acquisitions by horizontal gene transfer.</title>
        <authorList>
            <person name="Misner I."/>
            <person name="Blouin N."/>
            <person name="Leonard G."/>
            <person name="Richards T.A."/>
            <person name="Lane C.E."/>
        </authorList>
    </citation>
    <scope>NUCLEOTIDE SEQUENCE [LARGE SCALE GENOMIC DNA]</scope>
    <source>
        <strain evidence="9 10">ATCC 48635</strain>
    </source>
</reference>
<organism evidence="9 10">
    <name type="scientific">Achlya hypogyna</name>
    <name type="common">Oomycete</name>
    <name type="synonym">Protoachlya hypogyna</name>
    <dbReference type="NCBI Taxonomy" id="1202772"/>
    <lineage>
        <taxon>Eukaryota</taxon>
        <taxon>Sar</taxon>
        <taxon>Stramenopiles</taxon>
        <taxon>Oomycota</taxon>
        <taxon>Saprolegniomycetes</taxon>
        <taxon>Saprolegniales</taxon>
        <taxon>Achlyaceae</taxon>
        <taxon>Achlya</taxon>
    </lineage>
</organism>
<evidence type="ECO:0000256" key="1">
    <source>
        <dbReference type="ARBA" id="ARBA00004651"/>
    </source>
</evidence>
<dbReference type="SUPFAM" id="SSF47473">
    <property type="entry name" value="EF-hand"/>
    <property type="match status" value="1"/>
</dbReference>
<dbReference type="PROSITE" id="PS00018">
    <property type="entry name" value="EF_HAND_1"/>
    <property type="match status" value="1"/>
</dbReference>
<keyword evidence="2" id="KW-1003">Cell membrane</keyword>
<feature type="transmembrane region" description="Helical" evidence="7">
    <location>
        <begin position="227"/>
        <end position="249"/>
    </location>
</feature>
<keyword evidence="4" id="KW-0106">Calcium</keyword>
<evidence type="ECO:0000313" key="9">
    <source>
        <dbReference type="EMBL" id="OQR96235.1"/>
    </source>
</evidence>
<dbReference type="InterPro" id="IPR002048">
    <property type="entry name" value="EF_hand_dom"/>
</dbReference>
<evidence type="ECO:0000256" key="4">
    <source>
        <dbReference type="ARBA" id="ARBA00022837"/>
    </source>
</evidence>
<feature type="transmembrane region" description="Helical" evidence="7">
    <location>
        <begin position="631"/>
        <end position="654"/>
    </location>
</feature>
<evidence type="ECO:0000256" key="2">
    <source>
        <dbReference type="ARBA" id="ARBA00022475"/>
    </source>
</evidence>
<feature type="transmembrane region" description="Helical" evidence="7">
    <location>
        <begin position="507"/>
        <end position="536"/>
    </location>
</feature>
<dbReference type="InterPro" id="IPR018247">
    <property type="entry name" value="EF_Hand_1_Ca_BS"/>
</dbReference>
<dbReference type="STRING" id="1202772.A0A1V9ZDZ8"/>
<dbReference type="EMBL" id="JNBR01000151">
    <property type="protein sequence ID" value="OQR96235.1"/>
    <property type="molecule type" value="Genomic_DNA"/>
</dbReference>
<dbReference type="InterPro" id="IPR011992">
    <property type="entry name" value="EF-hand-dom_pair"/>
</dbReference>
<dbReference type="PANTHER" id="PTHR30509">
    <property type="entry name" value="P-HYDROXYBENZOIC ACID EFFLUX PUMP SUBUNIT-RELATED"/>
    <property type="match status" value="1"/>
</dbReference>
<dbReference type="GO" id="GO:0005886">
    <property type="term" value="C:plasma membrane"/>
    <property type="evidence" value="ECO:0007669"/>
    <property type="project" value="UniProtKB-SubCell"/>
</dbReference>
<protein>
    <submittedName>
        <fullName evidence="9">Transmembrane protein</fullName>
    </submittedName>
</protein>
<feature type="transmembrane region" description="Helical" evidence="7">
    <location>
        <begin position="160"/>
        <end position="181"/>
    </location>
</feature>
<dbReference type="GO" id="GO:0005509">
    <property type="term" value="F:calcium ion binding"/>
    <property type="evidence" value="ECO:0007669"/>
    <property type="project" value="InterPro"/>
</dbReference>